<dbReference type="Pfam" id="PF00117">
    <property type="entry name" value="GATase"/>
    <property type="match status" value="1"/>
</dbReference>
<proteinExistence type="predicted"/>
<keyword evidence="3" id="KW-1185">Reference proteome</keyword>
<dbReference type="CDD" id="cd01741">
    <property type="entry name" value="GATase1_1"/>
    <property type="match status" value="1"/>
</dbReference>
<evidence type="ECO:0000313" key="3">
    <source>
        <dbReference type="Proteomes" id="UP001595629"/>
    </source>
</evidence>
<gene>
    <name evidence="2" type="ORF">ACFORG_08135</name>
</gene>
<evidence type="ECO:0000313" key="2">
    <source>
        <dbReference type="EMBL" id="MFC3613728.1"/>
    </source>
</evidence>
<dbReference type="EMBL" id="JBHRXI010000006">
    <property type="protein sequence ID" value="MFC3613728.1"/>
    <property type="molecule type" value="Genomic_DNA"/>
</dbReference>
<accession>A0ABV7TEU3</accession>
<evidence type="ECO:0000259" key="1">
    <source>
        <dbReference type="Pfam" id="PF00117"/>
    </source>
</evidence>
<dbReference type="InterPro" id="IPR044992">
    <property type="entry name" value="ChyE-like"/>
</dbReference>
<dbReference type="RefSeq" id="WP_386734916.1">
    <property type="nucleotide sequence ID" value="NZ_JBHRXI010000006.1"/>
</dbReference>
<dbReference type="SUPFAM" id="SSF52317">
    <property type="entry name" value="Class I glutamine amidotransferase-like"/>
    <property type="match status" value="1"/>
</dbReference>
<dbReference type="Gene3D" id="3.40.50.880">
    <property type="match status" value="1"/>
</dbReference>
<dbReference type="PANTHER" id="PTHR42695">
    <property type="entry name" value="GLUTAMINE AMIDOTRANSFERASE YLR126C-RELATED"/>
    <property type="match status" value="1"/>
</dbReference>
<organism evidence="2 3">
    <name type="scientific">Lutimaribacter marinistellae</name>
    <dbReference type="NCBI Taxonomy" id="1820329"/>
    <lineage>
        <taxon>Bacteria</taxon>
        <taxon>Pseudomonadati</taxon>
        <taxon>Pseudomonadota</taxon>
        <taxon>Alphaproteobacteria</taxon>
        <taxon>Rhodobacterales</taxon>
        <taxon>Roseobacteraceae</taxon>
        <taxon>Lutimaribacter</taxon>
    </lineage>
</organism>
<name>A0ABV7TEU3_9RHOB</name>
<protein>
    <submittedName>
        <fullName evidence="2">Type 1 glutamine amidotransferase</fullName>
    </submittedName>
</protein>
<dbReference type="PROSITE" id="PS51273">
    <property type="entry name" value="GATASE_TYPE_1"/>
    <property type="match status" value="1"/>
</dbReference>
<comment type="caution">
    <text evidence="2">The sequence shown here is derived from an EMBL/GenBank/DDBJ whole genome shotgun (WGS) entry which is preliminary data.</text>
</comment>
<reference evidence="3" key="1">
    <citation type="journal article" date="2019" name="Int. J. Syst. Evol. Microbiol.">
        <title>The Global Catalogue of Microorganisms (GCM) 10K type strain sequencing project: providing services to taxonomists for standard genome sequencing and annotation.</title>
        <authorList>
            <consortium name="The Broad Institute Genomics Platform"/>
            <consortium name="The Broad Institute Genome Sequencing Center for Infectious Disease"/>
            <person name="Wu L."/>
            <person name="Ma J."/>
        </authorList>
    </citation>
    <scope>NUCLEOTIDE SEQUENCE [LARGE SCALE GENOMIC DNA]</scope>
    <source>
        <strain evidence="3">KCTC 42911</strain>
    </source>
</reference>
<dbReference type="InterPro" id="IPR029062">
    <property type="entry name" value="Class_I_gatase-like"/>
</dbReference>
<dbReference type="PANTHER" id="PTHR42695:SF5">
    <property type="entry name" value="GLUTAMINE AMIDOTRANSFERASE YLR126C-RELATED"/>
    <property type="match status" value="1"/>
</dbReference>
<dbReference type="Proteomes" id="UP001595629">
    <property type="component" value="Unassembled WGS sequence"/>
</dbReference>
<feature type="domain" description="Glutamine amidotransferase" evidence="1">
    <location>
        <begin position="71"/>
        <end position="196"/>
    </location>
</feature>
<dbReference type="InterPro" id="IPR017926">
    <property type="entry name" value="GATASE"/>
</dbReference>
<sequence length="261" mass="28119">MTRILILESNAPEIVARGIADAAPFLDTLPQLSEELTLTVAEPYVAPLTPALLDEAEAVIFTGSGVAWCVDDPRAEPLAQAMRTVFDRGLPVWGSCNGMQLAAHVLGGAVGASPNGNEDGVARDMRLTEAGRAHPMMAGRADGFAVPCVHRDEVQHLPDGAVLLAGNDHSPIQAFAYERDGVDFWGVQYHPESSPAQIAGWIDARQTRTAEMERIADAMRDASADPENARRLGVDPADLTLHSRARELMNWLAHIKNRTST</sequence>
<keyword evidence="2" id="KW-0315">Glutamine amidotransferase</keyword>